<dbReference type="PANTHER" id="PTHR23150">
    <property type="entry name" value="SULFATASE MODIFYING FACTOR 1, 2"/>
    <property type="match status" value="1"/>
</dbReference>
<dbReference type="InterPro" id="IPR016187">
    <property type="entry name" value="CTDL_fold"/>
</dbReference>
<dbReference type="InterPro" id="IPR042095">
    <property type="entry name" value="SUMF_sf"/>
</dbReference>
<protein>
    <submittedName>
        <fullName evidence="3">Serine/threonine-protein kinase pkn1</fullName>
        <ecNumber evidence="3">2.7.11.1</ecNumber>
    </submittedName>
</protein>
<feature type="domain" description="Sulfatase-modifying factor enzyme-like" evidence="2">
    <location>
        <begin position="24"/>
        <end position="122"/>
    </location>
</feature>
<dbReference type="SUPFAM" id="SSF56436">
    <property type="entry name" value="C-type lectin-like"/>
    <property type="match status" value="1"/>
</dbReference>
<comment type="caution">
    <text evidence="3">The sequence shown here is derived from an EMBL/GenBank/DDBJ whole genome shotgun (WGS) entry which is preliminary data.</text>
</comment>
<dbReference type="PANTHER" id="PTHR23150:SF19">
    <property type="entry name" value="FORMYLGLYCINE-GENERATING ENZYME"/>
    <property type="match status" value="1"/>
</dbReference>
<proteinExistence type="predicted"/>
<dbReference type="Pfam" id="PF03781">
    <property type="entry name" value="FGE-sulfatase"/>
    <property type="match status" value="2"/>
</dbReference>
<dbReference type="Proteomes" id="UP000033725">
    <property type="component" value="Unassembled WGS sequence"/>
</dbReference>
<dbReference type="OrthoDB" id="9768004at2"/>
<evidence type="ECO:0000256" key="1">
    <source>
        <dbReference type="SAM" id="MobiDB-lite"/>
    </source>
</evidence>
<evidence type="ECO:0000313" key="4">
    <source>
        <dbReference type="Proteomes" id="UP000033725"/>
    </source>
</evidence>
<dbReference type="GO" id="GO:0120147">
    <property type="term" value="F:formylglycine-generating oxidase activity"/>
    <property type="evidence" value="ECO:0007669"/>
    <property type="project" value="TreeGrafter"/>
</dbReference>
<dbReference type="InterPro" id="IPR005532">
    <property type="entry name" value="SUMF_dom"/>
</dbReference>
<dbReference type="RefSeq" id="WP_045265304.1">
    <property type="nucleotide sequence ID" value="NZ_JYIV01000030.1"/>
</dbReference>
<dbReference type="EMBL" id="JYIV01000030">
    <property type="protein sequence ID" value="KJL18710.1"/>
    <property type="molecule type" value="Genomic_DNA"/>
</dbReference>
<dbReference type="AlphaFoldDB" id="A0A0F0KF03"/>
<reference evidence="3 4" key="1">
    <citation type="submission" date="2015-02" db="EMBL/GenBank/DDBJ databases">
        <title>Draft genome sequences of ten Microbacterium spp. with emphasis on heavy metal contaminated environments.</title>
        <authorList>
            <person name="Corretto E."/>
        </authorList>
    </citation>
    <scope>NUCLEOTIDE SEQUENCE [LARGE SCALE GENOMIC DNA]</scope>
    <source>
        <strain evidence="3 4">BEL163</strain>
    </source>
</reference>
<keyword evidence="3" id="KW-0808">Transferase</keyword>
<evidence type="ECO:0000259" key="2">
    <source>
        <dbReference type="Pfam" id="PF03781"/>
    </source>
</evidence>
<dbReference type="EC" id="2.7.11.1" evidence="3"/>
<accession>A0A0F0KF03</accession>
<dbReference type="Gene3D" id="3.90.1580.10">
    <property type="entry name" value="paralog of FGE (formylglycine-generating enzyme)"/>
    <property type="match status" value="2"/>
</dbReference>
<feature type="region of interest" description="Disordered" evidence="1">
    <location>
        <begin position="269"/>
        <end position="300"/>
    </location>
</feature>
<feature type="domain" description="Sulfatase-modifying factor enzyme-like" evidence="2">
    <location>
        <begin position="147"/>
        <end position="264"/>
    </location>
</feature>
<name>A0A0F0KF03_9MICO</name>
<dbReference type="PATRIC" id="fig|82380.10.peg.3552"/>
<sequence>MSDFELAAISAGTVTLHDARRQERREVALEPFEIGVFPVTEEQLAEVLGVPARHPRRPAADLSWLRAVHFCNAASEWEGLERSYSFDGEVVTWDTTADGYRLPTEAEWEFACRAGSTGPHYAPLADAAWTAADGVSSFDGEVVTWDTTADGYRLPTEAEWEFACRAGSTGPHYAPLADAAWTAADGVSSPQDVGGKLPNLNGLFDTLGNVWEWCWDLLDPARYDDYRVFRGGGFADDAWSVRASVRRGGAPRMHHQDVGLRLARGAFDTPGRAQGWSERADRERAVQDGPLPSGWTPRRG</sequence>
<organism evidence="3 4">
    <name type="scientific">Microbacterium oxydans</name>
    <dbReference type="NCBI Taxonomy" id="82380"/>
    <lineage>
        <taxon>Bacteria</taxon>
        <taxon>Bacillati</taxon>
        <taxon>Actinomycetota</taxon>
        <taxon>Actinomycetes</taxon>
        <taxon>Micrococcales</taxon>
        <taxon>Microbacteriaceae</taxon>
        <taxon>Microbacterium</taxon>
    </lineage>
</organism>
<keyword evidence="3" id="KW-0418">Kinase</keyword>
<dbReference type="InterPro" id="IPR051043">
    <property type="entry name" value="Sulfatase_Mod_Factor_Kinase"/>
</dbReference>
<evidence type="ECO:0000313" key="3">
    <source>
        <dbReference type="EMBL" id="KJL18710.1"/>
    </source>
</evidence>
<gene>
    <name evidence="3" type="primary">pkn1_3</name>
    <name evidence="3" type="ORF">RN51_03551</name>
</gene>
<dbReference type="GO" id="GO:0004674">
    <property type="term" value="F:protein serine/threonine kinase activity"/>
    <property type="evidence" value="ECO:0007669"/>
    <property type="project" value="UniProtKB-EC"/>
</dbReference>